<evidence type="ECO:0000313" key="3">
    <source>
        <dbReference type="Proteomes" id="UP001320420"/>
    </source>
</evidence>
<feature type="region of interest" description="Disordered" evidence="1">
    <location>
        <begin position="1"/>
        <end position="23"/>
    </location>
</feature>
<dbReference type="AlphaFoldDB" id="A0AAN9V3R6"/>
<evidence type="ECO:0000256" key="1">
    <source>
        <dbReference type="SAM" id="MobiDB-lite"/>
    </source>
</evidence>
<accession>A0AAN9V3R6</accession>
<comment type="caution">
    <text evidence="2">The sequence shown here is derived from an EMBL/GenBank/DDBJ whole genome shotgun (WGS) entry which is preliminary data.</text>
</comment>
<sequence>MKALNAPSNLKSPNNSCSQGDNGRGQILRALSLWPKDPVRPELQFGDILRQQIEQQKTSTLSDEQQLKQANALYSLLDNRYKKKVRISRGHLLSLSRA</sequence>
<gene>
    <name evidence="2" type="ORF">SLS62_000600</name>
</gene>
<dbReference type="PANTHER" id="PTHR28250">
    <property type="entry name" value="CYTOCHROME B PRE-MRNA-PROCESSING PROTEIN 6"/>
    <property type="match status" value="1"/>
</dbReference>
<dbReference type="Proteomes" id="UP001320420">
    <property type="component" value="Unassembled WGS sequence"/>
</dbReference>
<dbReference type="EMBL" id="JAKJXP020000002">
    <property type="protein sequence ID" value="KAK7757585.1"/>
    <property type="molecule type" value="Genomic_DNA"/>
</dbReference>
<dbReference type="PANTHER" id="PTHR28250:SF1">
    <property type="entry name" value="CYTOCHROME B PRE-MRNA-PROCESSING PROTEIN 6"/>
    <property type="match status" value="1"/>
</dbReference>
<evidence type="ECO:0000313" key="2">
    <source>
        <dbReference type="EMBL" id="KAK7757585.1"/>
    </source>
</evidence>
<dbReference type="GO" id="GO:0034551">
    <property type="term" value="P:mitochondrial respiratory chain complex III assembly"/>
    <property type="evidence" value="ECO:0007669"/>
    <property type="project" value="TreeGrafter"/>
</dbReference>
<feature type="compositionally biased region" description="Polar residues" evidence="1">
    <location>
        <begin position="1"/>
        <end position="21"/>
    </location>
</feature>
<proteinExistence type="predicted"/>
<dbReference type="GO" id="GO:0043022">
    <property type="term" value="F:ribosome binding"/>
    <property type="evidence" value="ECO:0007669"/>
    <property type="project" value="InterPro"/>
</dbReference>
<dbReference type="Pfam" id="PF20180">
    <property type="entry name" value="UQCC2_CBP6"/>
    <property type="match status" value="1"/>
</dbReference>
<protein>
    <submittedName>
        <fullName evidence="2">Uncharacterized protein</fullName>
    </submittedName>
</protein>
<dbReference type="InterPro" id="IPR037653">
    <property type="entry name" value="Cbp6"/>
</dbReference>
<dbReference type="GO" id="GO:0061671">
    <property type="term" value="C:Cbp3p-Cbp6 complex"/>
    <property type="evidence" value="ECO:0007669"/>
    <property type="project" value="InterPro"/>
</dbReference>
<keyword evidence="3" id="KW-1185">Reference proteome</keyword>
<reference evidence="2 3" key="1">
    <citation type="submission" date="2024-02" db="EMBL/GenBank/DDBJ databases">
        <title>De novo assembly and annotation of 12 fungi associated with fruit tree decline syndrome in Ontario, Canada.</title>
        <authorList>
            <person name="Sulman M."/>
            <person name="Ellouze W."/>
            <person name="Ilyukhin E."/>
        </authorList>
    </citation>
    <scope>NUCLEOTIDE SEQUENCE [LARGE SCALE GENOMIC DNA]</scope>
    <source>
        <strain evidence="2 3">M11/M66-122</strain>
    </source>
</reference>
<name>A0AAN9V3R6_9PEZI</name>
<organism evidence="2 3">
    <name type="scientific">Diatrype stigma</name>
    <dbReference type="NCBI Taxonomy" id="117547"/>
    <lineage>
        <taxon>Eukaryota</taxon>
        <taxon>Fungi</taxon>
        <taxon>Dikarya</taxon>
        <taxon>Ascomycota</taxon>
        <taxon>Pezizomycotina</taxon>
        <taxon>Sordariomycetes</taxon>
        <taxon>Xylariomycetidae</taxon>
        <taxon>Xylariales</taxon>
        <taxon>Diatrypaceae</taxon>
        <taxon>Diatrype</taxon>
    </lineage>
</organism>